<dbReference type="InParanoid" id="A0A7M7PJZ9"/>
<dbReference type="Gene3D" id="2.60.40.10">
    <property type="entry name" value="Immunoglobulins"/>
    <property type="match status" value="1"/>
</dbReference>
<keyword evidence="2" id="KW-1133">Transmembrane helix</keyword>
<protein>
    <recommendedName>
        <fullName evidence="3">Fibronectin type-III domain-containing protein</fullName>
    </recommendedName>
</protein>
<evidence type="ECO:0000313" key="4">
    <source>
        <dbReference type="EnsemblMetazoa" id="XP_030851472"/>
    </source>
</evidence>
<dbReference type="SUPFAM" id="SSF49265">
    <property type="entry name" value="Fibronectin type III"/>
    <property type="match status" value="2"/>
</dbReference>
<sequence>MVAFGSILIVLIVILYNEYVYSLYAPPLRVIDLGNLNFEASWNPIENYTGMYHLTSDPGKKCRNLCYTSATSCFLGGKLLEDKPCPLISVLAVTLEVDGRAPSSKWILNSHFRVGAPNILSPDILIDSTNITIVIQGAQTPLYYDHRDRRCRGESWEGEKSPIYMGQRVSKDGVKCEYNLTDAYGSRANHDLKNYFGELNENNGKLHIFLHKLTPFSNYSIVIWCKLNNVDGKSTVYNFTTKEDVPSSGPTIVKTSSEGLGCDKPDLRNITFTIQPPAEDQRHGILLFYEICYRVVSSNPDEEWHSEILNLPSPPPDSNIVTLKDTSRWDAYEVKVFANNSVGGMSSSVYQFEVLKSKQAQSQPQNVTTKEIKQGVWLLKWENPWSLHSGDCIKNYAVSTEEKHLGFTNTTSYILDTHLIGPVYTVKITPMVYNGTGPAIKGSEISTEAMPRSSPISNKFILILSILLAVFIFLLIVCAYLCVKHGPRSTQPFDISNNVVLKAALAMGDIRPKIPEREEFDTLVGIPPHPPPPPPHGDDGEDETETIALIETPPAGRVGGDASPHAPIPDRSPPHSTEGSLSEECDPIVAMETDGGNAQSLAPSSSSCGIDDGSREMVFKESLQCSGSSMDTSCSEDSLCPPPRYPSPTDSGYVQSPPPQMQPASYQAKPAEDNGYFRFDAFTNHLCKVLIDNGKLHPGGDANNRSHDDAVMSSIPQYTDSGYVAGTPMSSASMYPETAPFPDKYSMLKATRKQASIDSEDTATSGSLSPSDSEIGDGVGSYTKLSHPNTPLSPRSNALPGEERQAGWDSEKDFNSIQFLLHRLNDHAQHPDLSDVA</sequence>
<feature type="compositionally biased region" description="Basic and acidic residues" evidence="1">
    <location>
        <begin position="801"/>
        <end position="810"/>
    </location>
</feature>
<organism evidence="4 5">
    <name type="scientific">Strongylocentrotus purpuratus</name>
    <name type="common">Purple sea urchin</name>
    <dbReference type="NCBI Taxonomy" id="7668"/>
    <lineage>
        <taxon>Eukaryota</taxon>
        <taxon>Metazoa</taxon>
        <taxon>Echinodermata</taxon>
        <taxon>Eleutherozoa</taxon>
        <taxon>Echinozoa</taxon>
        <taxon>Echinoidea</taxon>
        <taxon>Euechinoidea</taxon>
        <taxon>Echinacea</taxon>
        <taxon>Camarodonta</taxon>
        <taxon>Echinidea</taxon>
        <taxon>Strongylocentrotidae</taxon>
        <taxon>Strongylocentrotus</taxon>
    </lineage>
</organism>
<evidence type="ECO:0000259" key="3">
    <source>
        <dbReference type="PROSITE" id="PS50853"/>
    </source>
</evidence>
<dbReference type="InterPro" id="IPR013783">
    <property type="entry name" value="Ig-like_fold"/>
</dbReference>
<dbReference type="RefSeq" id="XP_030851472.1">
    <property type="nucleotide sequence ID" value="XM_030995612.1"/>
</dbReference>
<evidence type="ECO:0000256" key="2">
    <source>
        <dbReference type="SAM" id="Phobius"/>
    </source>
</evidence>
<dbReference type="OrthoDB" id="10364340at2759"/>
<feature type="region of interest" description="Disordered" evidence="1">
    <location>
        <begin position="553"/>
        <end position="582"/>
    </location>
</feature>
<keyword evidence="5" id="KW-1185">Reference proteome</keyword>
<dbReference type="InterPro" id="IPR036116">
    <property type="entry name" value="FN3_sf"/>
</dbReference>
<reference evidence="5" key="1">
    <citation type="submission" date="2015-02" db="EMBL/GenBank/DDBJ databases">
        <title>Genome sequencing for Strongylocentrotus purpuratus.</title>
        <authorList>
            <person name="Murali S."/>
            <person name="Liu Y."/>
            <person name="Vee V."/>
            <person name="English A."/>
            <person name="Wang M."/>
            <person name="Skinner E."/>
            <person name="Han Y."/>
            <person name="Muzny D.M."/>
            <person name="Worley K.C."/>
            <person name="Gibbs R.A."/>
        </authorList>
    </citation>
    <scope>NUCLEOTIDE SEQUENCE</scope>
</reference>
<dbReference type="EnsemblMetazoa" id="XM_030995612">
    <property type="protein sequence ID" value="XP_030851472"/>
    <property type="gene ID" value="LOC100892563"/>
</dbReference>
<dbReference type="OMA" id="IAIWCEL"/>
<dbReference type="GeneID" id="100892563"/>
<proteinExistence type="predicted"/>
<dbReference type="InterPro" id="IPR003961">
    <property type="entry name" value="FN3_dom"/>
</dbReference>
<accession>A0A7M7PJZ9</accession>
<reference evidence="4" key="2">
    <citation type="submission" date="2021-01" db="UniProtKB">
        <authorList>
            <consortium name="EnsemblMetazoa"/>
        </authorList>
    </citation>
    <scope>IDENTIFICATION</scope>
</reference>
<keyword evidence="2" id="KW-0472">Membrane</keyword>
<evidence type="ECO:0000313" key="5">
    <source>
        <dbReference type="Proteomes" id="UP000007110"/>
    </source>
</evidence>
<feature type="compositionally biased region" description="Polar residues" evidence="1">
    <location>
        <begin position="753"/>
        <end position="772"/>
    </location>
</feature>
<feature type="domain" description="Fibronectin type-III" evidence="3">
    <location>
        <begin position="246"/>
        <end position="357"/>
    </location>
</feature>
<dbReference type="PROSITE" id="PS50853">
    <property type="entry name" value="FN3"/>
    <property type="match status" value="1"/>
</dbReference>
<evidence type="ECO:0000256" key="1">
    <source>
        <dbReference type="SAM" id="MobiDB-lite"/>
    </source>
</evidence>
<feature type="region of interest" description="Disordered" evidence="1">
    <location>
        <begin position="752"/>
        <end position="810"/>
    </location>
</feature>
<keyword evidence="2" id="KW-0812">Transmembrane</keyword>
<dbReference type="AlphaFoldDB" id="A0A7M7PJZ9"/>
<feature type="transmembrane region" description="Helical" evidence="2">
    <location>
        <begin position="460"/>
        <end position="483"/>
    </location>
</feature>
<dbReference type="Proteomes" id="UP000007110">
    <property type="component" value="Unassembled WGS sequence"/>
</dbReference>
<name>A0A7M7PJZ9_STRPU</name>
<feature type="region of interest" description="Disordered" evidence="1">
    <location>
        <begin position="623"/>
        <end position="667"/>
    </location>
</feature>
<feature type="compositionally biased region" description="Polar residues" evidence="1">
    <location>
        <begin position="623"/>
        <end position="636"/>
    </location>
</feature>
<feature type="compositionally biased region" description="Polar residues" evidence="1">
    <location>
        <begin position="783"/>
        <end position="796"/>
    </location>
</feature>